<keyword evidence="1" id="KW-0472">Membrane</keyword>
<dbReference type="Gene3D" id="2.60.40.1250">
    <property type="entry name" value="Thiol:disulfide interchange protein DsbD, N-terminal domain"/>
    <property type="match status" value="1"/>
</dbReference>
<sequence>MKKQIFFMGIALFALSPFFVQAQLLDPVSYSVSERPDTVQAGEVFEVTVQASIDENWHLYSTLNHPDLGPYPTQFTAGSSNFVIAGTVTESEAEIEYDPNFETELGWHSESAEFNIPIAFQEDLRGNQALTLEVYYQVCDDRSCLPPKTKKMTTSLYLDGVADSPYQDAQTETSTSQQGASRILIIGSIIFLLLSISLLWLMIRAARRDSSKK</sequence>
<dbReference type="RefSeq" id="WP_237853136.1">
    <property type="nucleotide sequence ID" value="NZ_JAKLWS010000006.1"/>
</dbReference>
<feature type="domain" description="Thiol:disulfide interchange protein DsbD N-terminal" evidence="3">
    <location>
        <begin position="41"/>
        <end position="154"/>
    </location>
</feature>
<feature type="chain" id="PRO_5045286678" evidence="2">
    <location>
        <begin position="23"/>
        <end position="213"/>
    </location>
</feature>
<protein>
    <submittedName>
        <fullName evidence="4">Protein-disulfide reductase DsbD N-terminal domain-containing protein</fullName>
    </submittedName>
</protein>
<reference evidence="4" key="2">
    <citation type="submission" date="2024-05" db="EMBL/GenBank/DDBJ databases">
        <title>Rhodohalobacter halophilus gen. nov., sp. nov., a moderately halophilic member of the family Balneolaceae.</title>
        <authorList>
            <person name="Xia J."/>
        </authorList>
    </citation>
    <scope>NUCLEOTIDE SEQUENCE</scope>
    <source>
        <strain evidence="4">WB101</strain>
    </source>
</reference>
<keyword evidence="2" id="KW-0732">Signal</keyword>
<gene>
    <name evidence="4" type="ORF">L6773_06925</name>
</gene>
<name>A0ABS9KBR4_9BACT</name>
<feature type="transmembrane region" description="Helical" evidence="1">
    <location>
        <begin position="183"/>
        <end position="203"/>
    </location>
</feature>
<evidence type="ECO:0000256" key="1">
    <source>
        <dbReference type="SAM" id="Phobius"/>
    </source>
</evidence>
<keyword evidence="5" id="KW-1185">Reference proteome</keyword>
<keyword evidence="1" id="KW-0812">Transmembrane</keyword>
<keyword evidence="1" id="KW-1133">Transmembrane helix</keyword>
<dbReference type="Proteomes" id="UP001165366">
    <property type="component" value="Unassembled WGS sequence"/>
</dbReference>
<proteinExistence type="predicted"/>
<dbReference type="InterPro" id="IPR036929">
    <property type="entry name" value="DsbDN_sf"/>
</dbReference>
<dbReference type="Pfam" id="PF11412">
    <property type="entry name" value="DsbD_N"/>
    <property type="match status" value="1"/>
</dbReference>
<evidence type="ECO:0000313" key="4">
    <source>
        <dbReference type="EMBL" id="MCG2588294.1"/>
    </source>
</evidence>
<organism evidence="4 5">
    <name type="scientific">Rhodohalobacter sulfatireducens</name>
    <dbReference type="NCBI Taxonomy" id="2911366"/>
    <lineage>
        <taxon>Bacteria</taxon>
        <taxon>Pseudomonadati</taxon>
        <taxon>Balneolota</taxon>
        <taxon>Balneolia</taxon>
        <taxon>Balneolales</taxon>
        <taxon>Balneolaceae</taxon>
        <taxon>Rhodohalobacter</taxon>
    </lineage>
</organism>
<feature type="signal peptide" evidence="2">
    <location>
        <begin position="1"/>
        <end position="22"/>
    </location>
</feature>
<reference evidence="4" key="1">
    <citation type="submission" date="2022-01" db="EMBL/GenBank/DDBJ databases">
        <authorList>
            <person name="Wang Y."/>
        </authorList>
    </citation>
    <scope>NUCLEOTIDE SEQUENCE</scope>
    <source>
        <strain evidence="4">WB101</strain>
    </source>
</reference>
<evidence type="ECO:0000313" key="5">
    <source>
        <dbReference type="Proteomes" id="UP001165366"/>
    </source>
</evidence>
<dbReference type="InterPro" id="IPR028250">
    <property type="entry name" value="DsbDN"/>
</dbReference>
<accession>A0ABS9KBR4</accession>
<evidence type="ECO:0000256" key="2">
    <source>
        <dbReference type="SAM" id="SignalP"/>
    </source>
</evidence>
<evidence type="ECO:0000259" key="3">
    <source>
        <dbReference type="Pfam" id="PF11412"/>
    </source>
</evidence>
<dbReference type="EMBL" id="JAKLWS010000006">
    <property type="protein sequence ID" value="MCG2588294.1"/>
    <property type="molecule type" value="Genomic_DNA"/>
</dbReference>
<comment type="caution">
    <text evidence="4">The sequence shown here is derived from an EMBL/GenBank/DDBJ whole genome shotgun (WGS) entry which is preliminary data.</text>
</comment>